<dbReference type="Gene3D" id="3.40.50.12780">
    <property type="entry name" value="N-terminal domain of ligase-like"/>
    <property type="match status" value="1"/>
</dbReference>
<dbReference type="InterPro" id="IPR036736">
    <property type="entry name" value="ACP-like_sf"/>
</dbReference>
<dbReference type="InterPro" id="IPR042099">
    <property type="entry name" value="ANL_N_sf"/>
</dbReference>
<dbReference type="PROSITE" id="PS50075">
    <property type="entry name" value="CARRIER"/>
    <property type="match status" value="1"/>
</dbReference>
<dbReference type="KEGG" id="ptrt:HU722_0017350"/>
<dbReference type="InterPro" id="IPR010080">
    <property type="entry name" value="Thioester_reductase-like_dom"/>
</dbReference>
<accession>A0A8I0CWS5</accession>
<evidence type="ECO:0000313" key="4">
    <source>
        <dbReference type="EMBL" id="MBC3292534.1"/>
    </source>
</evidence>
<keyword evidence="1" id="KW-0596">Phosphopantetheine</keyword>
<dbReference type="SUPFAM" id="SSF56801">
    <property type="entry name" value="Acetyl-CoA synthetase-like"/>
    <property type="match status" value="1"/>
</dbReference>
<keyword evidence="6" id="KW-1185">Reference proteome</keyword>
<protein>
    <submittedName>
        <fullName evidence="4">Amino acid adenylation domain-containing protein</fullName>
    </submittedName>
</protein>
<feature type="domain" description="Carrier" evidence="3">
    <location>
        <begin position="507"/>
        <end position="582"/>
    </location>
</feature>
<name>A0A8I0CWS5_9PSED</name>
<reference evidence="5" key="2">
    <citation type="submission" date="2021-06" db="EMBL/GenBank/DDBJ databases">
        <title>Updating the genus Pseudomonas: Description of 43 new species and partition of the Pseudomonas putida group.</title>
        <authorList>
            <person name="Girard L."/>
            <person name="Lood C."/>
            <person name="Vandamme P."/>
            <person name="Rokni-Zadeh H."/>
            <person name="van Noort V."/>
            <person name="Hofte M."/>
            <person name="Lavigne R."/>
            <person name="De Mot R."/>
        </authorList>
    </citation>
    <scope>NUCLEOTIDE SEQUENCE</scope>
    <source>
        <strain evidence="5">SWRI145</strain>
    </source>
</reference>
<dbReference type="InterPro" id="IPR025110">
    <property type="entry name" value="AMP-bd_C"/>
</dbReference>
<evidence type="ECO:0000256" key="1">
    <source>
        <dbReference type="ARBA" id="ARBA00022450"/>
    </source>
</evidence>
<dbReference type="PROSITE" id="PS00455">
    <property type="entry name" value="AMP_BINDING"/>
    <property type="match status" value="1"/>
</dbReference>
<evidence type="ECO:0000313" key="5">
    <source>
        <dbReference type="EMBL" id="QXH81777.1"/>
    </source>
</evidence>
<dbReference type="NCBIfam" id="TIGR01746">
    <property type="entry name" value="Thioester-redct"/>
    <property type="match status" value="1"/>
</dbReference>
<dbReference type="EMBL" id="JABWQF010000007">
    <property type="protein sequence ID" value="MBC3292534.1"/>
    <property type="molecule type" value="Genomic_DNA"/>
</dbReference>
<dbReference type="InterPro" id="IPR020845">
    <property type="entry name" value="AMP-binding_CS"/>
</dbReference>
<dbReference type="NCBIfam" id="TIGR01733">
    <property type="entry name" value="AA-adenyl-dom"/>
    <property type="match status" value="1"/>
</dbReference>
<reference evidence="4" key="1">
    <citation type="journal article" date="2020" name="Microorganisms">
        <title>Reliable Identification of Environmental Pseudomonas Isolates Using the rpoD Gene.</title>
        <authorList>
            <consortium name="The Broad Institute Genome Sequencing Platform"/>
            <person name="Girard L."/>
            <person name="Lood C."/>
            <person name="Rokni-Zadeh H."/>
            <person name="van Noort V."/>
            <person name="Lavigne R."/>
            <person name="De Mot R."/>
        </authorList>
    </citation>
    <scope>NUCLEOTIDE SEQUENCE [LARGE SCALE GENOMIC DNA]</scope>
    <source>
        <strain evidence="4">SWRI145</strain>
    </source>
</reference>
<dbReference type="InterPro" id="IPR010071">
    <property type="entry name" value="AA_adenyl_dom"/>
</dbReference>
<keyword evidence="2" id="KW-0597">Phosphoprotein</keyword>
<dbReference type="EMBL" id="CP077084">
    <property type="protein sequence ID" value="QXH81777.1"/>
    <property type="molecule type" value="Genomic_DNA"/>
</dbReference>
<dbReference type="PANTHER" id="PTHR44845">
    <property type="entry name" value="CARRIER DOMAIN-CONTAINING PROTEIN"/>
    <property type="match status" value="1"/>
</dbReference>
<dbReference type="Proteomes" id="UP000615613">
    <property type="component" value="Chromosome"/>
</dbReference>
<dbReference type="Pfam" id="PF13193">
    <property type="entry name" value="AMP-binding_C"/>
    <property type="match status" value="1"/>
</dbReference>
<dbReference type="PROSITE" id="PS00012">
    <property type="entry name" value="PHOSPHOPANTETHEINE"/>
    <property type="match status" value="1"/>
</dbReference>
<dbReference type="InterPro" id="IPR013120">
    <property type="entry name" value="FAR_NAD-bd"/>
</dbReference>
<dbReference type="RefSeq" id="WP_065890803.1">
    <property type="nucleotide sequence ID" value="NZ_CP077084.1"/>
</dbReference>
<dbReference type="Gene3D" id="3.30.300.30">
    <property type="match status" value="1"/>
</dbReference>
<dbReference type="SUPFAM" id="SSF47336">
    <property type="entry name" value="ACP-like"/>
    <property type="match status" value="1"/>
</dbReference>
<dbReference type="InterPro" id="IPR006162">
    <property type="entry name" value="Ppantetheine_attach_site"/>
</dbReference>
<dbReference type="InterPro" id="IPR045851">
    <property type="entry name" value="AMP-bd_C_sf"/>
</dbReference>
<dbReference type="InterPro" id="IPR000873">
    <property type="entry name" value="AMP-dep_synth/lig_dom"/>
</dbReference>
<dbReference type="CDD" id="cd05930">
    <property type="entry name" value="A_NRPS"/>
    <property type="match status" value="1"/>
</dbReference>
<evidence type="ECO:0000313" key="6">
    <source>
        <dbReference type="Proteomes" id="UP000615613"/>
    </source>
</evidence>
<dbReference type="SUPFAM" id="SSF51735">
    <property type="entry name" value="NAD(P)-binding Rossmann-fold domains"/>
    <property type="match status" value="1"/>
</dbReference>
<evidence type="ECO:0000256" key="2">
    <source>
        <dbReference type="ARBA" id="ARBA00022553"/>
    </source>
</evidence>
<sequence length="994" mass="110767">MFPHTVVSAFAQKVKVNPDRLAVVGQAQRLTYAELDHQSTKVAAGLQALKIGAGDLVLVQAERSVALIIAFLAVLKTGAAYVPLDRTLPQNRKEYVARQCGARVVLSTLAHDRAPLPECTLTTVDELLAGPESVLSRPVWVKPTDVMYVIFTSGTTGNPKGVVVEHRSVIGLMLEHNARLDIDPSSRSTVMAAVGFDLIQAEVWSNLVAGACLYLLDQESLLSSDAFLAFCVTHQITHAFVPTLKVYNIVNARQPPALSLKYIYTCGEKLHPLRVEHLSFKLVDCYGPTEATIFVTSHLVQSRRLNQADSIGLPIGQCKIHILDEHLQEVGAGEVGELCIAGPCLAREYLGAPELTRQRFIYSKVLRRRLYRSGDQARILEDGSIQFLGRLDGQVKIRGYRVELGEIEARLLKESQVTSAAVVVEDGGTQADKRLVAFVVPWNRHVHPKRLEADLRRSLGRDLPEYMVPFTFHCVAELPSNGNGKTDKPALLELLKKLQPDLLAVDRFSDENQRKVALAWYAVLGHGNFSVDDSFLEVGGHSLRVAQLAKQLSEGFGIRVAVREIYEHIVLKDLAAELAHRCQPSAQGGAQPAINFEDDVFLDAGTDFRGGFDTAQVGDPKHVWLTGVTGFVGIHLLQQLLATGAACIHCPVRCEQPEAGLARLQQISERYRVELKASDWARIRVYVSDLSQHNMGLEPGEYAWLSKMIDAVVHSASAVNFIMPYSYMRTDNVEGLRRILSFCAAGKTKALMLMSTISIYSWGHRYTLKRRVYEDDCIDENLPAIRHDLGYVQSKWVMEKIADMAAAKGLPLMTFRLGYATCHSRTGVCADYQWWGRFIKTCLEHGAVPDLRKMREGLTTVDYMVKAVAHIARQPAALGKKFNLCQTLHRDPNLKQFCSRVGRYYGRRLAVLPYEKWVGLWENQTDALLYPLLGMFKDDMHEGQTILQLYQHNYAWDRRNVRAFLMGSGIRQSEFSGDVLARYLDRLGGGVGNI</sequence>
<dbReference type="PANTHER" id="PTHR44845:SF6">
    <property type="entry name" value="BETA-ALANINE-ACTIVATING ENZYME"/>
    <property type="match status" value="1"/>
</dbReference>
<dbReference type="Pfam" id="PF00501">
    <property type="entry name" value="AMP-binding"/>
    <property type="match status" value="1"/>
</dbReference>
<dbReference type="Pfam" id="PF07993">
    <property type="entry name" value="NAD_binding_4"/>
    <property type="match status" value="1"/>
</dbReference>
<dbReference type="Pfam" id="PF00550">
    <property type="entry name" value="PP-binding"/>
    <property type="match status" value="1"/>
</dbReference>
<dbReference type="Gene3D" id="3.40.50.720">
    <property type="entry name" value="NAD(P)-binding Rossmann-like Domain"/>
    <property type="match status" value="1"/>
</dbReference>
<organism evidence="4">
    <name type="scientific">Pseudomonas tritici</name>
    <dbReference type="NCBI Taxonomy" id="2745518"/>
    <lineage>
        <taxon>Bacteria</taxon>
        <taxon>Pseudomonadati</taxon>
        <taxon>Pseudomonadota</taxon>
        <taxon>Gammaproteobacteria</taxon>
        <taxon>Pseudomonadales</taxon>
        <taxon>Pseudomonadaceae</taxon>
        <taxon>Pseudomonas</taxon>
    </lineage>
</organism>
<evidence type="ECO:0000259" key="3">
    <source>
        <dbReference type="PROSITE" id="PS50075"/>
    </source>
</evidence>
<gene>
    <name evidence="5" type="ORF">HU722_0017350</name>
    <name evidence="4" type="ORF">HU722_13485</name>
</gene>
<dbReference type="AlphaFoldDB" id="A0A8I0CWS5"/>
<dbReference type="InterPro" id="IPR009081">
    <property type="entry name" value="PP-bd_ACP"/>
</dbReference>
<dbReference type="Gene3D" id="1.10.1200.10">
    <property type="entry name" value="ACP-like"/>
    <property type="match status" value="1"/>
</dbReference>
<dbReference type="InterPro" id="IPR036291">
    <property type="entry name" value="NAD(P)-bd_dom_sf"/>
</dbReference>
<proteinExistence type="predicted"/>